<keyword evidence="2" id="KW-1185">Reference proteome</keyword>
<accession>A0A9P9CZA3</accession>
<name>A0A9P9CZA3_9HYPO</name>
<evidence type="ECO:0000313" key="2">
    <source>
        <dbReference type="Proteomes" id="UP000738349"/>
    </source>
</evidence>
<dbReference type="Proteomes" id="UP000738349">
    <property type="component" value="Unassembled WGS sequence"/>
</dbReference>
<dbReference type="AlphaFoldDB" id="A0A9P9CZA3"/>
<sequence length="333" mass="37639">MVHDPAADIILQLLHFMATEDFEDGRSSSALLVYFSAVRGLSGLRGDEFLRPGQFTPILAKLIYCTRLVILEAILPRFPHNYISLDARPRYGQLEIMDSVRISKMCDGTPSPIGEFLSLMAYGRAQSRSEGPSYHFEWSKDGNEISWDNCHSLSMNSFSGIRREALRLATQCYKRLMYDWEPSEPTTLASIRDRLSTTTLGYSFLSDPANSLTDAYLPLFMKACLSPLDGFLKPKSQTEGQWNTKAVQAYLATHDDFLKVVMVLLHLDGGQGGRITELLTLECFNTSSRLRGIGIYHARLFSVTRHHKARLQVLFSGDLSKIDHINRVHLAYY</sequence>
<gene>
    <name evidence="1" type="ORF">EDB81DRAFT_704534</name>
</gene>
<dbReference type="OrthoDB" id="4845846at2759"/>
<evidence type="ECO:0000313" key="1">
    <source>
        <dbReference type="EMBL" id="KAH7109806.1"/>
    </source>
</evidence>
<protein>
    <submittedName>
        <fullName evidence="1">Uncharacterized protein</fullName>
    </submittedName>
</protein>
<reference evidence="1" key="1">
    <citation type="journal article" date="2021" name="Nat. Commun.">
        <title>Genetic determinants of endophytism in the Arabidopsis root mycobiome.</title>
        <authorList>
            <person name="Mesny F."/>
            <person name="Miyauchi S."/>
            <person name="Thiergart T."/>
            <person name="Pickel B."/>
            <person name="Atanasova L."/>
            <person name="Karlsson M."/>
            <person name="Huettel B."/>
            <person name="Barry K.W."/>
            <person name="Haridas S."/>
            <person name="Chen C."/>
            <person name="Bauer D."/>
            <person name="Andreopoulos W."/>
            <person name="Pangilinan J."/>
            <person name="LaButti K."/>
            <person name="Riley R."/>
            <person name="Lipzen A."/>
            <person name="Clum A."/>
            <person name="Drula E."/>
            <person name="Henrissat B."/>
            <person name="Kohler A."/>
            <person name="Grigoriev I.V."/>
            <person name="Martin F.M."/>
            <person name="Hacquard S."/>
        </authorList>
    </citation>
    <scope>NUCLEOTIDE SEQUENCE</scope>
    <source>
        <strain evidence="1">MPI-CAGE-AT-0147</strain>
    </source>
</reference>
<dbReference type="EMBL" id="JAGMUV010000049">
    <property type="protein sequence ID" value="KAH7109806.1"/>
    <property type="molecule type" value="Genomic_DNA"/>
</dbReference>
<organism evidence="1 2">
    <name type="scientific">Dactylonectria macrodidyma</name>
    <dbReference type="NCBI Taxonomy" id="307937"/>
    <lineage>
        <taxon>Eukaryota</taxon>
        <taxon>Fungi</taxon>
        <taxon>Dikarya</taxon>
        <taxon>Ascomycota</taxon>
        <taxon>Pezizomycotina</taxon>
        <taxon>Sordariomycetes</taxon>
        <taxon>Hypocreomycetidae</taxon>
        <taxon>Hypocreales</taxon>
        <taxon>Nectriaceae</taxon>
        <taxon>Dactylonectria</taxon>
    </lineage>
</organism>
<comment type="caution">
    <text evidence="1">The sequence shown here is derived from an EMBL/GenBank/DDBJ whole genome shotgun (WGS) entry which is preliminary data.</text>
</comment>
<proteinExistence type="predicted"/>